<comment type="caution">
    <text evidence="1">The sequence shown here is derived from an EMBL/GenBank/DDBJ whole genome shotgun (WGS) entry which is preliminary data.</text>
</comment>
<reference evidence="1 2" key="1">
    <citation type="journal article" date="2021" name="Hortic Res">
        <title>High-quality reference genome and annotation aids understanding of berry development for evergreen blueberry (Vaccinium darrowii).</title>
        <authorList>
            <person name="Yu J."/>
            <person name="Hulse-Kemp A.M."/>
            <person name="Babiker E."/>
            <person name="Staton M."/>
        </authorList>
    </citation>
    <scope>NUCLEOTIDE SEQUENCE [LARGE SCALE GENOMIC DNA]</scope>
    <source>
        <strain evidence="2">cv. NJ 8807/NJ 8810</strain>
        <tissue evidence="1">Young leaf</tissue>
    </source>
</reference>
<dbReference type="Proteomes" id="UP000828048">
    <property type="component" value="Chromosome 3"/>
</dbReference>
<gene>
    <name evidence="1" type="ORF">Vadar_008424</name>
</gene>
<name>A0ACB7YTN8_9ERIC</name>
<protein>
    <submittedName>
        <fullName evidence="1">Uncharacterized protein</fullName>
    </submittedName>
</protein>
<accession>A0ACB7YTN8</accession>
<evidence type="ECO:0000313" key="1">
    <source>
        <dbReference type="EMBL" id="KAH7857046.1"/>
    </source>
</evidence>
<proteinExistence type="predicted"/>
<evidence type="ECO:0000313" key="2">
    <source>
        <dbReference type="Proteomes" id="UP000828048"/>
    </source>
</evidence>
<sequence length="584" mass="64869">MGKYKCLLESPGHIDAFRVAYNIPKNVEFRLLGSEENLVGSPSSAVFPVVSIVEGGVRFPLDPLLLCFLHRLSLAPTQISINTFRIVNSVAELARWESLPLGIEEILFCYEIVGLGDGSLYYLRARKGFKLIGGLPPKDKCPDDWLKITGEHEYALGTEVRAYRLPWKESDPDSRATKRSYNRTNLAAIETALALPETRRSAPSLLEYAPSYNINAPPRQRRKRSALTAFLYESEDAARNSSTHLPQSSPQASSNQSDFSTSTQYPSLCESSTMPRIEPDLDLMAIALGAPITPTMPTPPLAQPMSTVAGDGAHVSPTSSKGDPVQARRELRKEKRAREESQEVEEVVVTETQHESSHVNEWHRLLTHKGKPITTSMSLHETLQIVADLSSALLLPKDIEALEKMNNKKLVRSTLHHQALALQRSCFALSRLEAREEEMETLKCQNKELHLALSKNKESGDRALLEANEAKHKAEREAEMLKAKVTEMEHAMAEMKLNQQTLEDLAYNEGVQKTTEKFKNDVLKVREALFSKGWAASLKKAGIPEDSSYYTVEYPFECLALVPPPALASTAATSSAQVASETFD</sequence>
<dbReference type="EMBL" id="CM037153">
    <property type="protein sequence ID" value="KAH7857046.1"/>
    <property type="molecule type" value="Genomic_DNA"/>
</dbReference>
<keyword evidence="2" id="KW-1185">Reference proteome</keyword>
<organism evidence="1 2">
    <name type="scientific">Vaccinium darrowii</name>
    <dbReference type="NCBI Taxonomy" id="229202"/>
    <lineage>
        <taxon>Eukaryota</taxon>
        <taxon>Viridiplantae</taxon>
        <taxon>Streptophyta</taxon>
        <taxon>Embryophyta</taxon>
        <taxon>Tracheophyta</taxon>
        <taxon>Spermatophyta</taxon>
        <taxon>Magnoliopsida</taxon>
        <taxon>eudicotyledons</taxon>
        <taxon>Gunneridae</taxon>
        <taxon>Pentapetalae</taxon>
        <taxon>asterids</taxon>
        <taxon>Ericales</taxon>
        <taxon>Ericaceae</taxon>
        <taxon>Vaccinioideae</taxon>
        <taxon>Vaccinieae</taxon>
        <taxon>Vaccinium</taxon>
    </lineage>
</organism>